<evidence type="ECO:0000313" key="1">
    <source>
        <dbReference type="EMBL" id="JAH08506.1"/>
    </source>
</evidence>
<accession>A0A0E9PV60</accession>
<dbReference type="AlphaFoldDB" id="A0A0E9PV60"/>
<proteinExistence type="predicted"/>
<sequence length="70" mass="7909">MCPLPYNEHTLHFSYLADLHATPRRAQLVFFTWNPFIQAVFYQSSSGKDVAQGYSGSTSPRNGLQLKVAF</sequence>
<organism evidence="1">
    <name type="scientific">Anguilla anguilla</name>
    <name type="common">European freshwater eel</name>
    <name type="synonym">Muraena anguilla</name>
    <dbReference type="NCBI Taxonomy" id="7936"/>
    <lineage>
        <taxon>Eukaryota</taxon>
        <taxon>Metazoa</taxon>
        <taxon>Chordata</taxon>
        <taxon>Craniata</taxon>
        <taxon>Vertebrata</taxon>
        <taxon>Euteleostomi</taxon>
        <taxon>Actinopterygii</taxon>
        <taxon>Neopterygii</taxon>
        <taxon>Teleostei</taxon>
        <taxon>Anguilliformes</taxon>
        <taxon>Anguillidae</taxon>
        <taxon>Anguilla</taxon>
    </lineage>
</organism>
<dbReference type="EMBL" id="GBXM01100071">
    <property type="protein sequence ID" value="JAH08506.1"/>
    <property type="molecule type" value="Transcribed_RNA"/>
</dbReference>
<reference evidence="1" key="2">
    <citation type="journal article" date="2015" name="Fish Shellfish Immunol.">
        <title>Early steps in the European eel (Anguilla anguilla)-Vibrio vulnificus interaction in the gills: Role of the RtxA13 toxin.</title>
        <authorList>
            <person name="Callol A."/>
            <person name="Pajuelo D."/>
            <person name="Ebbesson L."/>
            <person name="Teles M."/>
            <person name="MacKenzie S."/>
            <person name="Amaro C."/>
        </authorList>
    </citation>
    <scope>NUCLEOTIDE SEQUENCE</scope>
</reference>
<reference evidence="1" key="1">
    <citation type="submission" date="2014-11" db="EMBL/GenBank/DDBJ databases">
        <authorList>
            <person name="Amaro Gonzalez C."/>
        </authorList>
    </citation>
    <scope>NUCLEOTIDE SEQUENCE</scope>
</reference>
<name>A0A0E9PV60_ANGAN</name>
<protein>
    <submittedName>
        <fullName evidence="1">Uncharacterized protein</fullName>
    </submittedName>
</protein>